<dbReference type="Proteomes" id="UP000236928">
    <property type="component" value="Unassembled WGS sequence"/>
</dbReference>
<keyword evidence="2" id="KW-1185">Reference proteome</keyword>
<proteinExistence type="predicted"/>
<dbReference type="VEuPathDB" id="CryptoDB:CmeUKMEL1_06145"/>
<protein>
    <submittedName>
        <fullName evidence="1">Uncharacterized protein</fullName>
    </submittedName>
</protein>
<organism evidence="1 2">
    <name type="scientific">Cryptosporidium meleagridis</name>
    <dbReference type="NCBI Taxonomy" id="93969"/>
    <lineage>
        <taxon>Eukaryota</taxon>
        <taxon>Sar</taxon>
        <taxon>Alveolata</taxon>
        <taxon>Apicomplexa</taxon>
        <taxon>Conoidasida</taxon>
        <taxon>Coccidia</taxon>
        <taxon>Eucoccidiorida</taxon>
        <taxon>Eimeriorina</taxon>
        <taxon>Cryptosporidiidae</taxon>
        <taxon>Cryptosporidium</taxon>
    </lineage>
</organism>
<name>A0A2P4YZD5_9CRYT</name>
<accession>A0A2P4YZD5</accession>
<reference evidence="1 2" key="1">
    <citation type="submission" date="2014-04" db="EMBL/GenBank/DDBJ databases">
        <title>Comparative Genomics of Cryptosporidium Species.</title>
        <authorList>
            <person name="Silva J.C."/>
            <person name="Su Q."/>
            <person name="Chalmers R."/>
            <person name="Chibucos M.C."/>
            <person name="Elwin K."/>
            <person name="Godinez A."/>
            <person name="Guo F."/>
            <person name="Huynh K."/>
            <person name="Orvis J."/>
            <person name="Ott S."/>
            <person name="Sadzewicz L."/>
            <person name="Sengamalay N."/>
            <person name="Shetty A."/>
            <person name="Sun M."/>
            <person name="Tallon L."/>
            <person name="Xiao L."/>
            <person name="Zhang H."/>
            <person name="Fraser C.M."/>
            <person name="Zhu G."/>
            <person name="Kissinger J."/>
            <person name="Widmer G."/>
        </authorList>
    </citation>
    <scope>NUCLEOTIDE SEQUENCE [LARGE SCALE GENOMIC DNA]</scope>
    <source>
        <strain evidence="1 2">UKMEL1</strain>
    </source>
</reference>
<dbReference type="EMBL" id="JIBK01000010">
    <property type="protein sequence ID" value="POM83188.1"/>
    <property type="molecule type" value="Genomic_DNA"/>
</dbReference>
<comment type="caution">
    <text evidence="1">The sequence shown here is derived from an EMBL/GenBank/DDBJ whole genome shotgun (WGS) entry which is preliminary data.</text>
</comment>
<dbReference type="AlphaFoldDB" id="A0A2P4YZD5"/>
<evidence type="ECO:0000313" key="2">
    <source>
        <dbReference type="Proteomes" id="UP000236928"/>
    </source>
</evidence>
<evidence type="ECO:0000313" key="1">
    <source>
        <dbReference type="EMBL" id="POM83188.1"/>
    </source>
</evidence>
<dbReference type="OrthoDB" id="10468695at2759"/>
<sequence length="140" mass="15848">MESLLLEAAYNSNKVGNNNNNNNKPVNKDEIVKMSKEKKNNGEKIEIKVGNSGLIIDDSNINSNNKLLTSQKDELLRQYYNEYSFPDYLYIKDVGNLKNSVKIKNNPNINKDEDVSNGNSVSSLTISKVDNIPFIREYSV</sequence>
<gene>
    <name evidence="1" type="ORF">CmeUKMEL1_06145</name>
</gene>